<evidence type="ECO:0000313" key="6">
    <source>
        <dbReference type="EMBL" id="CAL4779672.1"/>
    </source>
</evidence>
<gene>
    <name evidence="4" type="ORF">C1SCF055_LOCUS19197</name>
</gene>
<evidence type="ECO:0000259" key="3">
    <source>
        <dbReference type="PROSITE" id="PS50103"/>
    </source>
</evidence>
<evidence type="ECO:0000313" key="4">
    <source>
        <dbReference type="EMBL" id="CAI3992360.1"/>
    </source>
</evidence>
<dbReference type="EMBL" id="CAMXCT030001702">
    <property type="protein sequence ID" value="CAL4779672.1"/>
    <property type="molecule type" value="Genomic_DNA"/>
</dbReference>
<evidence type="ECO:0000256" key="2">
    <source>
        <dbReference type="SAM" id="MobiDB-lite"/>
    </source>
</evidence>
<keyword evidence="7" id="KW-1185">Reference proteome</keyword>
<keyword evidence="1" id="KW-0479">Metal-binding</keyword>
<protein>
    <submittedName>
        <fullName evidence="6">Reticulocyte-binding protein 2-like a</fullName>
    </submittedName>
</protein>
<feature type="region of interest" description="Disordered" evidence="2">
    <location>
        <begin position="1"/>
        <end position="47"/>
    </location>
</feature>
<dbReference type="GO" id="GO:0008270">
    <property type="term" value="F:zinc ion binding"/>
    <property type="evidence" value="ECO:0007669"/>
    <property type="project" value="UniProtKB-KW"/>
</dbReference>
<dbReference type="PROSITE" id="PS00549">
    <property type="entry name" value="BACTERIOFERRITIN"/>
    <property type="match status" value="1"/>
</dbReference>
<evidence type="ECO:0000313" key="5">
    <source>
        <dbReference type="EMBL" id="CAL1145735.1"/>
    </source>
</evidence>
<keyword evidence="1" id="KW-0863">Zinc-finger</keyword>
<evidence type="ECO:0000313" key="7">
    <source>
        <dbReference type="Proteomes" id="UP001152797"/>
    </source>
</evidence>
<reference evidence="5" key="2">
    <citation type="submission" date="2024-04" db="EMBL/GenBank/DDBJ databases">
        <authorList>
            <person name="Chen Y."/>
            <person name="Shah S."/>
            <person name="Dougan E. K."/>
            <person name="Thang M."/>
            <person name="Chan C."/>
        </authorList>
    </citation>
    <scope>NUCLEOTIDE SEQUENCE [LARGE SCALE GENOMIC DNA]</scope>
</reference>
<dbReference type="Proteomes" id="UP001152797">
    <property type="component" value="Unassembled WGS sequence"/>
</dbReference>
<accession>A0A9P1FZG8</accession>
<keyword evidence="1" id="KW-0862">Zinc</keyword>
<dbReference type="AlphaFoldDB" id="A0A9P1FZG8"/>
<feature type="zinc finger region" description="C3H1-type" evidence="1">
    <location>
        <begin position="63"/>
        <end position="85"/>
    </location>
</feature>
<dbReference type="InterPro" id="IPR000571">
    <property type="entry name" value="Znf_CCCH"/>
</dbReference>
<name>A0A9P1FZG8_9DINO</name>
<dbReference type="EMBL" id="CAMXCT020001702">
    <property type="protein sequence ID" value="CAL1145735.1"/>
    <property type="molecule type" value="Genomic_DNA"/>
</dbReference>
<comment type="caution">
    <text evidence="4">The sequence shown here is derived from an EMBL/GenBank/DDBJ whole genome shotgun (WGS) entry which is preliminary data.</text>
</comment>
<dbReference type="PROSITE" id="PS50103">
    <property type="entry name" value="ZF_C3H1"/>
    <property type="match status" value="1"/>
</dbReference>
<proteinExistence type="predicted"/>
<reference evidence="4" key="1">
    <citation type="submission" date="2022-10" db="EMBL/GenBank/DDBJ databases">
        <authorList>
            <person name="Chen Y."/>
            <person name="Dougan E. K."/>
            <person name="Chan C."/>
            <person name="Rhodes N."/>
            <person name="Thang M."/>
        </authorList>
    </citation>
    <scope>NUCLEOTIDE SEQUENCE</scope>
</reference>
<dbReference type="OrthoDB" id="435222at2759"/>
<organism evidence="4">
    <name type="scientific">Cladocopium goreaui</name>
    <dbReference type="NCBI Taxonomy" id="2562237"/>
    <lineage>
        <taxon>Eukaryota</taxon>
        <taxon>Sar</taxon>
        <taxon>Alveolata</taxon>
        <taxon>Dinophyceae</taxon>
        <taxon>Suessiales</taxon>
        <taxon>Symbiodiniaceae</taxon>
        <taxon>Cladocopium</taxon>
    </lineage>
</organism>
<feature type="domain" description="C3H1-type" evidence="3">
    <location>
        <begin position="63"/>
        <end position="85"/>
    </location>
</feature>
<dbReference type="EMBL" id="CAMXCT010001702">
    <property type="protein sequence ID" value="CAI3992360.1"/>
    <property type="molecule type" value="Genomic_DNA"/>
</dbReference>
<evidence type="ECO:0000256" key="1">
    <source>
        <dbReference type="PROSITE-ProRule" id="PRU00723"/>
    </source>
</evidence>
<sequence length="244" mass="26149">MNGPQRVLPKLPDILPNFLTADSEGTTDTDRAESLPQPEQPGSQPVEVTKYISDRHEKGRCDPCVFFTSVGCSKGVGCPYCHFPHGEVKSTHRPRKQTRDKYKADLQDLLLQHDGRLEEIHAELQAEARKNPYVRKLLQGYLDGREQDEGMVVPRPLPSAAVPGPGPGPVGPVGPVGPMGIRTVTVGPLSTGPDVGPIFQQRWIPPPPPAAPRLPSGFVPNHGSVAPPIPSSSSALGLLVNLGV</sequence>